<dbReference type="Proteomes" id="UP001518925">
    <property type="component" value="Unassembled WGS sequence"/>
</dbReference>
<proteinExistence type="predicted"/>
<dbReference type="EMBL" id="JAFELM010000043">
    <property type="protein sequence ID" value="MBM6619454.1"/>
    <property type="molecule type" value="Genomic_DNA"/>
</dbReference>
<name>A0ABS2DLV9_9BACI</name>
<protein>
    <submittedName>
        <fullName evidence="1">Uncharacterized protein</fullName>
    </submittedName>
</protein>
<evidence type="ECO:0000313" key="1">
    <source>
        <dbReference type="EMBL" id="MBM6619454.1"/>
    </source>
</evidence>
<dbReference type="Pfam" id="PF20111">
    <property type="entry name" value="DUF6501"/>
    <property type="match status" value="1"/>
</dbReference>
<comment type="caution">
    <text evidence="1">The sequence shown here is derived from an EMBL/GenBank/DDBJ whole genome shotgun (WGS) entry which is preliminary data.</text>
</comment>
<gene>
    <name evidence="1" type="ORF">JR050_17470</name>
</gene>
<reference evidence="1 2" key="1">
    <citation type="submission" date="2021-02" db="EMBL/GenBank/DDBJ databases">
        <title>Bacillus sp. RD4P76, an endophyte from a halophyte.</title>
        <authorList>
            <person name="Sun J.-Q."/>
        </authorList>
    </citation>
    <scope>NUCLEOTIDE SEQUENCE [LARGE SCALE GENOMIC DNA]</scope>
    <source>
        <strain evidence="1 2">RD4P76</strain>
    </source>
</reference>
<accession>A0ABS2DLV9</accession>
<organism evidence="1 2">
    <name type="scientific">Bacillus suaedaesalsae</name>
    <dbReference type="NCBI Taxonomy" id="2810349"/>
    <lineage>
        <taxon>Bacteria</taxon>
        <taxon>Bacillati</taxon>
        <taxon>Bacillota</taxon>
        <taxon>Bacilli</taxon>
        <taxon>Bacillales</taxon>
        <taxon>Bacillaceae</taxon>
        <taxon>Bacillus</taxon>
    </lineage>
</organism>
<dbReference type="RefSeq" id="WP_204204910.1">
    <property type="nucleotide sequence ID" value="NZ_JAFELM010000043.1"/>
</dbReference>
<sequence>MIHLTWKEKESVKQVKCVHSKAEKYIVNNVLTPDKTYEVKNETEEFYFIVDNTGMVGGFYKDYFEEM</sequence>
<keyword evidence="2" id="KW-1185">Reference proteome</keyword>
<dbReference type="InterPro" id="IPR045447">
    <property type="entry name" value="DUF6501"/>
</dbReference>
<evidence type="ECO:0000313" key="2">
    <source>
        <dbReference type="Proteomes" id="UP001518925"/>
    </source>
</evidence>